<gene>
    <name evidence="1" type="ordered locus">HPL003_18825</name>
</gene>
<evidence type="ECO:0000313" key="2">
    <source>
        <dbReference type="Proteomes" id="UP000005876"/>
    </source>
</evidence>
<reference evidence="2" key="1">
    <citation type="submission" date="2011-11" db="EMBL/GenBank/DDBJ databases">
        <title>Complete sequence of Paenibacillus terrae HPL-003.</title>
        <authorList>
            <person name="Shin S.H."/>
            <person name="Kim S."/>
            <person name="Kim J.Y."/>
        </authorList>
    </citation>
    <scope>NUCLEOTIDE SEQUENCE [LARGE SCALE GENOMIC DNA]</scope>
    <source>
        <strain evidence="2">HPL-003</strain>
    </source>
</reference>
<name>G7W4V7_PAETH</name>
<evidence type="ECO:0000313" key="1">
    <source>
        <dbReference type="EMBL" id="AET60507.1"/>
    </source>
</evidence>
<dbReference type="AlphaFoldDB" id="G7W4V7"/>
<reference evidence="1 2" key="3">
    <citation type="journal article" date="2012" name="J. Bacteriol.">
        <title>Genome Sequence of Paenibacillus terrae HPL-003, a Xylanase-Producing Bacterium Isolated from Soil Found in Forest Residue.</title>
        <authorList>
            <person name="Shin S.H."/>
            <person name="Kim S."/>
            <person name="Kim J.Y."/>
            <person name="Song H.Y."/>
            <person name="Cho S.J."/>
            <person name="Kim D.R."/>
            <person name="Lee K.I."/>
            <person name="Lim H.K."/>
            <person name="Park N.J."/>
            <person name="Hwang I.T."/>
            <person name="Yang K.S."/>
        </authorList>
    </citation>
    <scope>NUCLEOTIDE SEQUENCE [LARGE SCALE GENOMIC DNA]</scope>
    <source>
        <strain evidence="1 2">HPL-003</strain>
    </source>
</reference>
<sequence length="40" mass="4411">MDILCGLVGTAEVQYNSILDKLILKQKKIFISVDAISARC</sequence>
<dbReference type="HOGENOM" id="CLU_3293551_0_0_9"/>
<organism evidence="1 2">
    <name type="scientific">Paenibacillus terrae (strain HPL-003)</name>
    <dbReference type="NCBI Taxonomy" id="985665"/>
    <lineage>
        <taxon>Bacteria</taxon>
        <taxon>Bacillati</taxon>
        <taxon>Bacillota</taxon>
        <taxon>Bacilli</taxon>
        <taxon>Bacillales</taxon>
        <taxon>Paenibacillaceae</taxon>
        <taxon>Paenibacillus</taxon>
    </lineage>
</organism>
<protein>
    <submittedName>
        <fullName evidence="1">Uncharacterized protein</fullName>
    </submittedName>
</protein>
<proteinExistence type="predicted"/>
<dbReference type="EMBL" id="CP003107">
    <property type="protein sequence ID" value="AET60507.1"/>
    <property type="molecule type" value="Genomic_DNA"/>
</dbReference>
<dbReference type="Proteomes" id="UP000005876">
    <property type="component" value="Chromosome"/>
</dbReference>
<reference key="2">
    <citation type="submission" date="2011-11" db="EMBL/GenBank/DDBJ databases">
        <authorList>
            <person name="Shin S.H."/>
            <person name="Kim S."/>
            <person name="Kim J.Y."/>
        </authorList>
    </citation>
    <scope>NUCLEOTIDE SEQUENCE</scope>
    <source>
        <strain>HPL-003</strain>
    </source>
</reference>
<accession>G7W4V7</accession>
<dbReference type="KEGG" id="pta:HPL003_18825"/>